<dbReference type="AlphaFoldDB" id="A9KC73"/>
<dbReference type="EMBL" id="CP000733">
    <property type="protein sequence ID" value="ABS78433.1"/>
    <property type="molecule type" value="Genomic_DNA"/>
</dbReference>
<reference evidence="1 2" key="1">
    <citation type="journal article" date="2009" name="Infect. Immun.">
        <title>Comparative genomics reveal extensive transposon-mediated genomic plasticity and diversity among potential effector proteins within the genus Coxiella.</title>
        <authorList>
            <person name="Beare P.A."/>
            <person name="Unsworth N."/>
            <person name="Andoh M."/>
            <person name="Voth D.E."/>
            <person name="Omsland A."/>
            <person name="Gilk S.D."/>
            <person name="Williams K.P."/>
            <person name="Sobral B.W."/>
            <person name="Kupko J.J.III."/>
            <person name="Porcella S.F."/>
            <person name="Samuel J.E."/>
            <person name="Heinzen R.A."/>
        </authorList>
    </citation>
    <scope>NUCLEOTIDE SEQUENCE [LARGE SCALE GENOMIC DNA]</scope>
    <source>
        <strain evidence="1 2">Dugway 5J108-111</strain>
    </source>
</reference>
<dbReference type="HOGENOM" id="CLU_548270_0_0_6"/>
<gene>
    <name evidence="1" type="ordered locus">CBUD_0665</name>
</gene>
<protein>
    <submittedName>
        <fullName evidence="1">Uncharacterized protein</fullName>
    </submittedName>
</protein>
<organism evidence="1 2">
    <name type="scientific">Coxiella burnetii (strain Dugway 5J108-111)</name>
    <dbReference type="NCBI Taxonomy" id="434922"/>
    <lineage>
        <taxon>Bacteria</taxon>
        <taxon>Pseudomonadati</taxon>
        <taxon>Pseudomonadota</taxon>
        <taxon>Gammaproteobacteria</taxon>
        <taxon>Legionellales</taxon>
        <taxon>Coxiellaceae</taxon>
        <taxon>Coxiella</taxon>
    </lineage>
</organism>
<accession>A9KC73</accession>
<name>A9KC73_COXBN</name>
<evidence type="ECO:0000313" key="1">
    <source>
        <dbReference type="EMBL" id="ABS78433.1"/>
    </source>
</evidence>
<dbReference type="KEGG" id="cbd:CBUD_0665"/>
<dbReference type="Proteomes" id="UP000008555">
    <property type="component" value="Chromosome"/>
</dbReference>
<dbReference type="RefSeq" id="WP_011996679.1">
    <property type="nucleotide sequence ID" value="NC_009727.1"/>
</dbReference>
<evidence type="ECO:0000313" key="2">
    <source>
        <dbReference type="Proteomes" id="UP000008555"/>
    </source>
</evidence>
<sequence>MRKRKTTGGIPTIKIMHVIKRIENGGNINFVTTSAILIQILCTSLTHTLENGAPPFAIDRAIEESELSSLYSFCKSVEPLPLALQIIKQYIDTYIYSEEGKNKFLNVYLPSGDEIQTFMEEQIRKGPLTGEQRSFLFPGSLSNEEKPSSKDSLGEINSLFMTMLDMGEDEKKRFLEILFGMSIPVIVWFNAQSGNVYDFKVKEILENRLFRHVSNLLERGKILKESFENWEIEWGKGVILQLIEEFKNLYLGDEAVNNAVEKTYIHLRGTKTSPFLGEQKEEKVKNKSIEEEISNVIRQINVLKIDSHPLKKEKLSGKNLMEEFIDACKEEKSNKTIINTILDLLRVQNDHKILDELAIRCFSHFTLDNHEGKIVFLLGLLIRQKLLPECKFQKNINVESKLVGTKPSLFVCLSSIYAIANSPVISIDMLAAYLTKLDELLAENSRRADDLLDEFYAAGGPECPVYVLNTLSTRFYNERIPKDEQGTFSPRSRGFPG</sequence>
<proteinExistence type="predicted"/>